<evidence type="ECO:0000313" key="2">
    <source>
        <dbReference type="EMBL" id="MDR5655243.1"/>
    </source>
</evidence>
<comment type="caution">
    <text evidence="2">The sequence shown here is derived from an EMBL/GenBank/DDBJ whole genome shotgun (WGS) entry which is preliminary data.</text>
</comment>
<dbReference type="InterPro" id="IPR010982">
    <property type="entry name" value="Lambda_DNA-bd_dom_sf"/>
</dbReference>
<organism evidence="2 3">
    <name type="scientific">Ruixingdingia sedimenti</name>
    <dbReference type="NCBI Taxonomy" id="3073604"/>
    <lineage>
        <taxon>Bacteria</taxon>
        <taxon>Pseudomonadati</taxon>
        <taxon>Pseudomonadota</taxon>
        <taxon>Alphaproteobacteria</taxon>
        <taxon>Rhodobacterales</taxon>
        <taxon>Paracoccaceae</taxon>
        <taxon>Ruixingdingia</taxon>
    </lineage>
</organism>
<accession>A0ABU1FFC0</accession>
<sequence>MFPALETALDLREAVRVAARNRRIALNITQADLAVRSGVPLGTLKRFERLGEVSLSSLLAIAEALDALEGFHALFPMPEARTLDEVEHHAARPKRARSRARG</sequence>
<dbReference type="Pfam" id="PF01381">
    <property type="entry name" value="HTH_3"/>
    <property type="match status" value="1"/>
</dbReference>
<gene>
    <name evidence="2" type="ORF">RGD00_21785</name>
</gene>
<proteinExistence type="predicted"/>
<dbReference type="RefSeq" id="WP_310459350.1">
    <property type="nucleotide sequence ID" value="NZ_JAVKPH010000055.1"/>
</dbReference>
<keyword evidence="3" id="KW-1185">Reference proteome</keyword>
<feature type="domain" description="HTH cro/C1-type" evidence="1">
    <location>
        <begin position="20"/>
        <end position="71"/>
    </location>
</feature>
<dbReference type="PROSITE" id="PS50943">
    <property type="entry name" value="HTH_CROC1"/>
    <property type="match status" value="1"/>
</dbReference>
<reference evidence="2 3" key="1">
    <citation type="submission" date="2023-09" db="EMBL/GenBank/DDBJ databases">
        <title>Xinfangfangia sedmenti sp. nov., isolated the sedment.</title>
        <authorList>
            <person name="Xu L."/>
        </authorList>
    </citation>
    <scope>NUCLEOTIDE SEQUENCE [LARGE SCALE GENOMIC DNA]</scope>
    <source>
        <strain evidence="2 3">LG-4</strain>
    </source>
</reference>
<protein>
    <submittedName>
        <fullName evidence="2">Helix-turn-helix transcriptional regulator</fullName>
    </submittedName>
</protein>
<dbReference type="EMBL" id="JAVKPH010000055">
    <property type="protein sequence ID" value="MDR5655243.1"/>
    <property type="molecule type" value="Genomic_DNA"/>
</dbReference>
<evidence type="ECO:0000259" key="1">
    <source>
        <dbReference type="PROSITE" id="PS50943"/>
    </source>
</evidence>
<dbReference type="Gene3D" id="1.10.260.40">
    <property type="entry name" value="lambda repressor-like DNA-binding domains"/>
    <property type="match status" value="1"/>
</dbReference>
<name>A0ABU1FFC0_9RHOB</name>
<dbReference type="SUPFAM" id="SSF47413">
    <property type="entry name" value="lambda repressor-like DNA-binding domains"/>
    <property type="match status" value="1"/>
</dbReference>
<evidence type="ECO:0000313" key="3">
    <source>
        <dbReference type="Proteomes" id="UP001247754"/>
    </source>
</evidence>
<dbReference type="Proteomes" id="UP001247754">
    <property type="component" value="Unassembled WGS sequence"/>
</dbReference>
<dbReference type="CDD" id="cd00093">
    <property type="entry name" value="HTH_XRE"/>
    <property type="match status" value="1"/>
</dbReference>
<dbReference type="InterPro" id="IPR001387">
    <property type="entry name" value="Cro/C1-type_HTH"/>
</dbReference>